<proteinExistence type="inferred from homology"/>
<dbReference type="SUPFAM" id="SSF117916">
    <property type="entry name" value="Fe-S cluster assembly (FSCA) domain-like"/>
    <property type="match status" value="1"/>
</dbReference>
<dbReference type="AlphaFoldDB" id="A0A382CHB3"/>
<comment type="similarity">
    <text evidence="1">Belongs to the NifU family.</text>
</comment>
<name>A0A382CHB3_9ZZZZ</name>
<evidence type="ECO:0000259" key="3">
    <source>
        <dbReference type="Pfam" id="PF01106"/>
    </source>
</evidence>
<dbReference type="PANTHER" id="PTHR11178">
    <property type="entry name" value="IRON-SULFUR CLUSTER SCAFFOLD PROTEIN NFU-RELATED"/>
    <property type="match status" value="1"/>
</dbReference>
<evidence type="ECO:0000256" key="1">
    <source>
        <dbReference type="ARBA" id="ARBA00006420"/>
    </source>
</evidence>
<accession>A0A382CHB3</accession>
<feature type="non-terminal residue" evidence="4">
    <location>
        <position position="1"/>
    </location>
</feature>
<dbReference type="GO" id="GO:0051536">
    <property type="term" value="F:iron-sulfur cluster binding"/>
    <property type="evidence" value="ECO:0007669"/>
    <property type="project" value="InterPro"/>
</dbReference>
<dbReference type="EMBL" id="UINC01034498">
    <property type="protein sequence ID" value="SVB25430.1"/>
    <property type="molecule type" value="Genomic_DNA"/>
</dbReference>
<dbReference type="PANTHER" id="PTHR11178:SF1">
    <property type="entry name" value="NFU1 IRON-SULFUR CLUSTER SCAFFOLD HOMOLOG, MITOCHONDRIAL"/>
    <property type="match status" value="1"/>
</dbReference>
<sequence>NGIATIFMSGACSGCAMSTQTLKMGVERTLMHYIPEVKVVHGEEDINSMVDPYMSADAWAGSDVSSPFNISVKPPDHEPPTSKDNPNSRFNKKD</sequence>
<feature type="domain" description="NIF system FeS cluster assembly NifU C-terminal" evidence="3">
    <location>
        <begin position="3"/>
        <end position="40"/>
    </location>
</feature>
<reference evidence="4" key="1">
    <citation type="submission" date="2018-05" db="EMBL/GenBank/DDBJ databases">
        <authorList>
            <person name="Lanie J.A."/>
            <person name="Ng W.-L."/>
            <person name="Kazmierczak K.M."/>
            <person name="Andrzejewski T.M."/>
            <person name="Davidsen T.M."/>
            <person name="Wayne K.J."/>
            <person name="Tettelin H."/>
            <person name="Glass J.I."/>
            <person name="Rusch D."/>
            <person name="Podicherti R."/>
            <person name="Tsui H.-C.T."/>
            <person name="Winkler M.E."/>
        </authorList>
    </citation>
    <scope>NUCLEOTIDE SEQUENCE</scope>
</reference>
<dbReference type="Gene3D" id="3.30.300.130">
    <property type="entry name" value="Fe-S cluster assembly (FSCA)"/>
    <property type="match status" value="1"/>
</dbReference>
<dbReference type="InterPro" id="IPR034904">
    <property type="entry name" value="FSCA_dom_sf"/>
</dbReference>
<feature type="region of interest" description="Disordered" evidence="2">
    <location>
        <begin position="65"/>
        <end position="94"/>
    </location>
</feature>
<dbReference type="GO" id="GO:0016226">
    <property type="term" value="P:iron-sulfur cluster assembly"/>
    <property type="evidence" value="ECO:0007669"/>
    <property type="project" value="InterPro"/>
</dbReference>
<evidence type="ECO:0000256" key="2">
    <source>
        <dbReference type="SAM" id="MobiDB-lite"/>
    </source>
</evidence>
<dbReference type="Pfam" id="PF01106">
    <property type="entry name" value="NifU"/>
    <property type="match status" value="1"/>
</dbReference>
<dbReference type="GO" id="GO:0005506">
    <property type="term" value="F:iron ion binding"/>
    <property type="evidence" value="ECO:0007669"/>
    <property type="project" value="InterPro"/>
</dbReference>
<organism evidence="4">
    <name type="scientific">marine metagenome</name>
    <dbReference type="NCBI Taxonomy" id="408172"/>
    <lineage>
        <taxon>unclassified sequences</taxon>
        <taxon>metagenomes</taxon>
        <taxon>ecological metagenomes</taxon>
    </lineage>
</organism>
<dbReference type="GO" id="GO:0005739">
    <property type="term" value="C:mitochondrion"/>
    <property type="evidence" value="ECO:0007669"/>
    <property type="project" value="TreeGrafter"/>
</dbReference>
<gene>
    <name evidence="4" type="ORF">METZ01_LOCUS178284</name>
</gene>
<protein>
    <recommendedName>
        <fullName evidence="3">NIF system FeS cluster assembly NifU C-terminal domain-containing protein</fullName>
    </recommendedName>
</protein>
<dbReference type="InterPro" id="IPR001075">
    <property type="entry name" value="NIF_FeS_clus_asmbl_NifU_C"/>
</dbReference>
<feature type="compositionally biased region" description="Polar residues" evidence="2">
    <location>
        <begin position="82"/>
        <end position="94"/>
    </location>
</feature>
<evidence type="ECO:0000313" key="4">
    <source>
        <dbReference type="EMBL" id="SVB25430.1"/>
    </source>
</evidence>